<keyword evidence="4" id="KW-0698">rRNA processing</keyword>
<dbReference type="PANTHER" id="PTHR47959">
    <property type="entry name" value="ATP-DEPENDENT RNA HELICASE RHLE-RELATED"/>
    <property type="match status" value="1"/>
</dbReference>
<evidence type="ECO:0000256" key="15">
    <source>
        <dbReference type="ARBA" id="ARBA00047984"/>
    </source>
</evidence>
<comment type="similarity">
    <text evidence="13">Belongs to the DEAD box helicase family. DDX55/SPB4 subfamily.</text>
</comment>
<evidence type="ECO:0000259" key="20">
    <source>
        <dbReference type="PROSITE" id="PS51193"/>
    </source>
</evidence>
<dbReference type="EC" id="3.6.4.13" evidence="2"/>
<evidence type="ECO:0000256" key="9">
    <source>
        <dbReference type="ARBA" id="ARBA00022884"/>
    </source>
</evidence>
<comment type="subunit">
    <text evidence="14">Component of pre-60S ribosomal complexes.</text>
</comment>
<evidence type="ECO:0000256" key="16">
    <source>
        <dbReference type="PROSITE-ProRule" id="PRU00552"/>
    </source>
</evidence>
<evidence type="ECO:0000256" key="17">
    <source>
        <dbReference type="RuleBase" id="RU000492"/>
    </source>
</evidence>
<dbReference type="eggNOG" id="KOG0345">
    <property type="taxonomic scope" value="Eukaryota"/>
</dbReference>
<feature type="short sequence motif" description="Q motif" evidence="16">
    <location>
        <begin position="60"/>
        <end position="88"/>
    </location>
</feature>
<evidence type="ECO:0000256" key="5">
    <source>
        <dbReference type="ARBA" id="ARBA00022741"/>
    </source>
</evidence>
<dbReference type="GO" id="GO:0016887">
    <property type="term" value="F:ATP hydrolysis activity"/>
    <property type="evidence" value="ECO:0007669"/>
    <property type="project" value="RHEA"/>
</dbReference>
<dbReference type="InterPro" id="IPR011545">
    <property type="entry name" value="DEAD/DEAH_box_helicase_dom"/>
</dbReference>
<protein>
    <recommendedName>
        <fullName evidence="2">RNA helicase</fullName>
        <ecNumber evidence="2">3.6.4.13</ecNumber>
    </recommendedName>
</protein>
<dbReference type="PROSITE" id="PS51193">
    <property type="entry name" value="HELICASE_ATP_BIND_2"/>
    <property type="match status" value="1"/>
</dbReference>
<dbReference type="AlphaFoldDB" id="F0X7I9"/>
<dbReference type="GO" id="GO:0005524">
    <property type="term" value="F:ATP binding"/>
    <property type="evidence" value="ECO:0007669"/>
    <property type="project" value="UniProtKB-KW"/>
</dbReference>
<sequence>MSTCNQPQCLHKITAYRYREKEKDSDGKTEAGYKFDFCLTSSPMAPVSRNAAKRASSSARSWEAAGLPDWCRDAVASMGFSEPTPSQAAAIPLFLANSDVVVEAPTGSGKSLAFLLPLAARLLRPSDGEGKKPPGPIKRGHVAAVILVPTRELADQLHRVLLDLLAFHPATAAVLPHVWRGSSDASSKDKIKNKNRTNKNKTQKTPAANGLQIVGDLDEEQAGNLSNRRRPETTTAVLVPQLVVGGTASKPADDLARFVRQGSNVLVGTPGRLAELLSSRVVNATGSFEALVLDEADRLLDLGFAADLQRILAFVPKQRRTFLCSASVNDAIGELIKVNLRNPKRVVVRVQTRRREGLDTTDGTLSGTDEKKTPASLLNTFVAVPSSHKLPVLLRLLEHVDPRPLRTLVFMASCFSVKYYAAVLAPAVPPGYSVVSLHGKLEPHVREKAFARFLAATSPCVLLTTDVAARGLDVPQADLVVNIDPPTDPKTFLHRCGRTGRAGRRGLAVTMLRPGREADDYVTFLRVRKTPVEPLADAVPSLAAAVGLGPASDPDVAEAAALALTRSIRRQVRDDRELHQLGQRAFVSWARAFQEHRASSIFRAADLDWNDLGHAWGLARLPKMPELRAAGITDRSLGLGQPGCHPDDAAIDVDAIPFRDPAKEKRRRAELAAAVAAKAKAAAAGPQDNQTPAEWTTAAEARKRNAPWSARQDRDTLRGDRRDRKRRKREAERYALMTPAERAEAAKTDLLVAQVRRQTLAAAAAEAAAEAKEAADEFAGFAD</sequence>
<name>F0X7I9_GROCL</name>
<evidence type="ECO:0000256" key="18">
    <source>
        <dbReference type="SAM" id="MobiDB-lite"/>
    </source>
</evidence>
<dbReference type="PANTHER" id="PTHR47959:SF1">
    <property type="entry name" value="ATP-DEPENDENT RNA HELICASE DBPA"/>
    <property type="match status" value="1"/>
</dbReference>
<feature type="domain" description="DEAD-box RNA helicase Q" evidence="22">
    <location>
        <begin position="60"/>
        <end position="88"/>
    </location>
</feature>
<dbReference type="GO" id="GO:0005829">
    <property type="term" value="C:cytosol"/>
    <property type="evidence" value="ECO:0007669"/>
    <property type="project" value="TreeGrafter"/>
</dbReference>
<dbReference type="EMBL" id="GL629729">
    <property type="protein sequence ID" value="EFX06282.1"/>
    <property type="molecule type" value="Genomic_DNA"/>
</dbReference>
<evidence type="ECO:0000256" key="7">
    <source>
        <dbReference type="ARBA" id="ARBA00022806"/>
    </source>
</evidence>
<evidence type="ECO:0000313" key="23">
    <source>
        <dbReference type="EMBL" id="EFX06282.1"/>
    </source>
</evidence>
<dbReference type="FunCoup" id="F0X7I9">
    <property type="interactions" value="1058"/>
</dbReference>
<dbReference type="GO" id="GO:0005730">
    <property type="term" value="C:nucleolus"/>
    <property type="evidence" value="ECO:0007669"/>
    <property type="project" value="UniProtKB-SubCell"/>
</dbReference>
<keyword evidence="8 17" id="KW-0067">ATP-binding</keyword>
<comment type="catalytic activity">
    <reaction evidence="15">
        <text>ATP + H2O = ADP + phosphate + H(+)</text>
        <dbReference type="Rhea" id="RHEA:13065"/>
        <dbReference type="ChEBI" id="CHEBI:15377"/>
        <dbReference type="ChEBI" id="CHEBI:15378"/>
        <dbReference type="ChEBI" id="CHEBI:30616"/>
        <dbReference type="ChEBI" id="CHEBI:43474"/>
        <dbReference type="ChEBI" id="CHEBI:456216"/>
        <dbReference type="EC" id="3.6.4.13"/>
    </reaction>
</comment>
<evidence type="ECO:0000256" key="12">
    <source>
        <dbReference type="ARBA" id="ARBA00037566"/>
    </source>
</evidence>
<dbReference type="Gene3D" id="3.40.50.300">
    <property type="entry name" value="P-loop containing nucleotide triphosphate hydrolases"/>
    <property type="match status" value="2"/>
</dbReference>
<dbReference type="InterPro" id="IPR027417">
    <property type="entry name" value="P-loop_NTPase"/>
</dbReference>
<keyword evidence="5 17" id="KW-0547">Nucleotide-binding</keyword>
<dbReference type="Pfam" id="PF00270">
    <property type="entry name" value="DEAD"/>
    <property type="match status" value="2"/>
</dbReference>
<keyword evidence="7 17" id="KW-0347">Helicase</keyword>
<comment type="subcellular location">
    <subcellularLocation>
        <location evidence="1">Nucleus</location>
        <location evidence="1">Nucleolus</location>
    </subcellularLocation>
</comment>
<dbReference type="PROSITE" id="PS51195">
    <property type="entry name" value="Q_MOTIF"/>
    <property type="match status" value="1"/>
</dbReference>
<evidence type="ECO:0000256" key="11">
    <source>
        <dbReference type="ARBA" id="ARBA00023242"/>
    </source>
</evidence>
<comment type="function">
    <text evidence="12">ATP-binding RNA helicase involved in the biogenesis of 60S ribosomal subunits. Binds 90S pre-ribosomal particles and dissociates from pre-60S ribosomal particles after processing of 27SB pre-rRNA. Required for the normal formation of 18S rRNA through the processing of pre-rRNAs at sites A0, A1 and A2, and the normal formation of 25S and 5.8S rRNAs through the processing of pre-rRNAs at sites C1 and C2.</text>
</comment>
<dbReference type="GO" id="GO:0006364">
    <property type="term" value="P:rRNA processing"/>
    <property type="evidence" value="ECO:0007669"/>
    <property type="project" value="UniProtKB-KW"/>
</dbReference>
<dbReference type="InterPro" id="IPR025313">
    <property type="entry name" value="SPB4-like_CTE"/>
</dbReference>
<dbReference type="STRING" id="655863.F0X7I9"/>
<evidence type="ECO:0000256" key="2">
    <source>
        <dbReference type="ARBA" id="ARBA00012552"/>
    </source>
</evidence>
<dbReference type="HOGENOM" id="CLU_003041_26_4_1"/>
<keyword evidence="3" id="KW-0690">Ribosome biogenesis</keyword>
<dbReference type="RefSeq" id="XP_014175764.1">
    <property type="nucleotide sequence ID" value="XM_014320289.1"/>
</dbReference>
<evidence type="ECO:0000256" key="4">
    <source>
        <dbReference type="ARBA" id="ARBA00022552"/>
    </source>
</evidence>
<dbReference type="SMART" id="SM01178">
    <property type="entry name" value="DUF4217"/>
    <property type="match status" value="1"/>
</dbReference>
<evidence type="ECO:0000256" key="1">
    <source>
        <dbReference type="ARBA" id="ARBA00004604"/>
    </source>
</evidence>
<evidence type="ECO:0000256" key="13">
    <source>
        <dbReference type="ARBA" id="ARBA00038002"/>
    </source>
</evidence>
<keyword evidence="6 17" id="KW-0378">Hydrolase</keyword>
<dbReference type="GeneID" id="25980055"/>
<feature type="domain" description="Helicase C-terminal" evidence="21">
    <location>
        <begin position="392"/>
        <end position="547"/>
    </location>
</feature>
<reference evidence="23 24" key="1">
    <citation type="journal article" date="2011" name="Proc. Natl. Acad. Sci. U.S.A.">
        <title>Genome and transcriptome analyses of the mountain pine beetle-fungal symbiont Grosmannia clavigera, a lodgepole pine pathogen.</title>
        <authorList>
            <person name="DiGuistini S."/>
            <person name="Wang Y."/>
            <person name="Liao N.Y."/>
            <person name="Taylor G."/>
            <person name="Tanguay P."/>
            <person name="Feau N."/>
            <person name="Henrissat B."/>
            <person name="Chan S.K."/>
            <person name="Hesse-Orce U."/>
            <person name="Alamouti S.M."/>
            <person name="Tsui C.K.M."/>
            <person name="Docking R.T."/>
            <person name="Levasseur A."/>
            <person name="Haridas S."/>
            <person name="Robertson G."/>
            <person name="Birol I."/>
            <person name="Holt R.A."/>
            <person name="Marra M.A."/>
            <person name="Hamelin R.C."/>
            <person name="Hirst M."/>
            <person name="Jones S.J.M."/>
            <person name="Bohlmann J."/>
            <person name="Breuil C."/>
        </authorList>
    </citation>
    <scope>NUCLEOTIDE SEQUENCE [LARGE SCALE GENOMIC DNA]</scope>
    <source>
        <strain evidence="24">kw1407 / UAMH 11150</strain>
    </source>
</reference>
<feature type="compositionally biased region" description="Basic and acidic residues" evidence="18">
    <location>
        <begin position="711"/>
        <end position="722"/>
    </location>
</feature>
<keyword evidence="9" id="KW-0694">RNA-binding</keyword>
<gene>
    <name evidence="23" type="ORF">CMQ_6603</name>
</gene>
<evidence type="ECO:0000259" key="21">
    <source>
        <dbReference type="PROSITE" id="PS51194"/>
    </source>
</evidence>
<accession>F0X7I9</accession>
<dbReference type="SMART" id="SM00487">
    <property type="entry name" value="DEXDc"/>
    <property type="match status" value="1"/>
</dbReference>
<dbReference type="InterPro" id="IPR014013">
    <property type="entry name" value="Helic_SF1/SF2_ATP-bd_DinG/Rad3"/>
</dbReference>
<dbReference type="InParanoid" id="F0X7I9"/>
<evidence type="ECO:0000256" key="14">
    <source>
        <dbReference type="ARBA" id="ARBA00038757"/>
    </source>
</evidence>
<dbReference type="PROSITE" id="PS51194">
    <property type="entry name" value="HELICASE_CTER"/>
    <property type="match status" value="1"/>
</dbReference>
<dbReference type="Proteomes" id="UP000007796">
    <property type="component" value="Unassembled WGS sequence"/>
</dbReference>
<dbReference type="InterPro" id="IPR050079">
    <property type="entry name" value="DEAD_box_RNA_helicase"/>
</dbReference>
<feature type="domain" description="Helicase ATP-binding" evidence="20">
    <location>
        <begin position="61"/>
        <end position="352"/>
    </location>
</feature>
<dbReference type="GO" id="GO:0003724">
    <property type="term" value="F:RNA helicase activity"/>
    <property type="evidence" value="ECO:0007669"/>
    <property type="project" value="UniProtKB-EC"/>
</dbReference>
<feature type="region of interest" description="Disordered" evidence="18">
    <location>
        <begin position="182"/>
        <end position="212"/>
    </location>
</feature>
<dbReference type="PROSITE" id="PS51192">
    <property type="entry name" value="HELICASE_ATP_BIND_1"/>
    <property type="match status" value="1"/>
</dbReference>
<feature type="compositionally biased region" description="Basic residues" evidence="18">
    <location>
        <begin position="193"/>
        <end position="202"/>
    </location>
</feature>
<dbReference type="Pfam" id="PF00271">
    <property type="entry name" value="Helicase_C"/>
    <property type="match status" value="1"/>
</dbReference>
<keyword evidence="11" id="KW-0539">Nucleus</keyword>
<evidence type="ECO:0000256" key="10">
    <source>
        <dbReference type="ARBA" id="ARBA00023054"/>
    </source>
</evidence>
<keyword evidence="24" id="KW-1185">Reference proteome</keyword>
<evidence type="ECO:0000259" key="22">
    <source>
        <dbReference type="PROSITE" id="PS51195"/>
    </source>
</evidence>
<dbReference type="InterPro" id="IPR001650">
    <property type="entry name" value="Helicase_C-like"/>
</dbReference>
<dbReference type="SMART" id="SM00490">
    <property type="entry name" value="HELICc"/>
    <property type="match status" value="1"/>
</dbReference>
<dbReference type="CDD" id="cd18787">
    <property type="entry name" value="SF2_C_DEAD"/>
    <property type="match status" value="1"/>
</dbReference>
<dbReference type="Pfam" id="PF13959">
    <property type="entry name" value="CTE_SPB4"/>
    <property type="match status" value="1"/>
</dbReference>
<dbReference type="InterPro" id="IPR014014">
    <property type="entry name" value="RNA_helicase_DEAD_Q_motif"/>
</dbReference>
<evidence type="ECO:0000256" key="6">
    <source>
        <dbReference type="ARBA" id="ARBA00022801"/>
    </source>
</evidence>
<proteinExistence type="inferred from homology"/>
<feature type="region of interest" description="Disordered" evidence="18">
    <location>
        <begin position="680"/>
        <end position="740"/>
    </location>
</feature>
<dbReference type="OrthoDB" id="7396459at2759"/>
<organism evidence="24">
    <name type="scientific">Grosmannia clavigera (strain kw1407 / UAMH 11150)</name>
    <name type="common">Blue stain fungus</name>
    <name type="synonym">Graphiocladiella clavigera</name>
    <dbReference type="NCBI Taxonomy" id="655863"/>
    <lineage>
        <taxon>Eukaryota</taxon>
        <taxon>Fungi</taxon>
        <taxon>Dikarya</taxon>
        <taxon>Ascomycota</taxon>
        <taxon>Pezizomycotina</taxon>
        <taxon>Sordariomycetes</taxon>
        <taxon>Sordariomycetidae</taxon>
        <taxon>Ophiostomatales</taxon>
        <taxon>Ophiostomataceae</taxon>
        <taxon>Leptographium</taxon>
    </lineage>
</organism>
<evidence type="ECO:0000313" key="24">
    <source>
        <dbReference type="Proteomes" id="UP000007796"/>
    </source>
</evidence>
<feature type="domain" description="Helicase ATP-binding" evidence="19">
    <location>
        <begin position="91"/>
        <end position="346"/>
    </location>
</feature>
<dbReference type="PROSITE" id="PS00039">
    <property type="entry name" value="DEAD_ATP_HELICASE"/>
    <property type="match status" value="1"/>
</dbReference>
<dbReference type="Pfam" id="PF23681">
    <property type="entry name" value="CTT_SPB4"/>
    <property type="match status" value="1"/>
</dbReference>
<evidence type="ECO:0000256" key="3">
    <source>
        <dbReference type="ARBA" id="ARBA00022517"/>
    </source>
</evidence>
<dbReference type="InterPro" id="IPR014001">
    <property type="entry name" value="Helicase_ATP-bd"/>
</dbReference>
<dbReference type="GO" id="GO:0003723">
    <property type="term" value="F:RNA binding"/>
    <property type="evidence" value="ECO:0007669"/>
    <property type="project" value="UniProtKB-KW"/>
</dbReference>
<evidence type="ECO:0000256" key="8">
    <source>
        <dbReference type="ARBA" id="ARBA00022840"/>
    </source>
</evidence>
<dbReference type="SUPFAM" id="SSF52540">
    <property type="entry name" value="P-loop containing nucleoside triphosphate hydrolases"/>
    <property type="match status" value="1"/>
</dbReference>
<dbReference type="InterPro" id="IPR056330">
    <property type="entry name" value="CTT_SPB4"/>
</dbReference>
<dbReference type="InterPro" id="IPR000629">
    <property type="entry name" value="RNA-helicase_DEAD-box_CS"/>
</dbReference>
<evidence type="ECO:0000259" key="19">
    <source>
        <dbReference type="PROSITE" id="PS51192"/>
    </source>
</evidence>
<keyword evidence="10" id="KW-0175">Coiled coil</keyword>